<evidence type="ECO:0000256" key="2">
    <source>
        <dbReference type="ARBA" id="ARBA00007395"/>
    </source>
</evidence>
<evidence type="ECO:0000313" key="16">
    <source>
        <dbReference type="EMBL" id="EGJ49392.1"/>
    </source>
</evidence>
<dbReference type="InterPro" id="IPR005126">
    <property type="entry name" value="NapC/NirT_cyt_c_N"/>
</dbReference>
<dbReference type="InterPro" id="IPR036280">
    <property type="entry name" value="Multihaem_cyt_sf"/>
</dbReference>
<keyword evidence="8 12" id="KW-0249">Electron transport</keyword>
<evidence type="ECO:0000256" key="6">
    <source>
        <dbReference type="ARBA" id="ARBA00022692"/>
    </source>
</evidence>
<reference evidence="16 17" key="1">
    <citation type="journal article" date="2011" name="J. Bacteriol.">
        <title>Genome sequence of the mercury-methylating and pleomorphic Desulfovibrio africanus Strain Walvis Bay.</title>
        <authorList>
            <person name="Brown S.D."/>
            <person name="Wall J.D."/>
            <person name="Kucken A.M."/>
            <person name="Gilmour C.C."/>
            <person name="Podar M."/>
            <person name="Brandt C.C."/>
            <person name="Teshima H."/>
            <person name="Detter J.C."/>
            <person name="Han C.S."/>
            <person name="Land M.L."/>
            <person name="Lucas S."/>
            <person name="Han J."/>
            <person name="Pennacchio L."/>
            <person name="Nolan M."/>
            <person name="Pitluck S."/>
            <person name="Woyke T."/>
            <person name="Goodwin L."/>
            <person name="Palumbo A.V."/>
            <person name="Elias D.A."/>
        </authorList>
    </citation>
    <scope>NUCLEOTIDE SEQUENCE [LARGE SCALE GENOMIC DNA]</scope>
    <source>
        <strain evidence="16 17">Walvis Bay</strain>
    </source>
</reference>
<dbReference type="AlphaFoldDB" id="F3YX04"/>
<evidence type="ECO:0000256" key="11">
    <source>
        <dbReference type="ARBA" id="ARBA00023136"/>
    </source>
</evidence>
<dbReference type="GO" id="GO:0009055">
    <property type="term" value="F:electron transfer activity"/>
    <property type="evidence" value="ECO:0007669"/>
    <property type="project" value="TreeGrafter"/>
</dbReference>
<evidence type="ECO:0000256" key="1">
    <source>
        <dbReference type="ARBA" id="ARBA00004162"/>
    </source>
</evidence>
<keyword evidence="10 12" id="KW-0408">Iron</keyword>
<feature type="binding site" evidence="13">
    <location>
        <position position="91"/>
    </location>
    <ligand>
        <name>a menaquinol</name>
        <dbReference type="ChEBI" id="CHEBI:18151"/>
    </ligand>
</feature>
<keyword evidence="6" id="KW-0812">Transmembrane</keyword>
<sequence precursor="true">MALKGFLKLKYLLVAGVVLAAVGLFLAFGPPHLMAKTETPEFCASCHVMQSEYEAWSHQGAHRREQCVSCHLPHDNVAWYYTWKSIDGMKDVLFFYSGNVPERIEISEHGQEFVQDNCIRCHAATVDRMMNKDRKCWDCHRQLQHKLTGPRMTL</sequence>
<evidence type="ECO:0000313" key="17">
    <source>
        <dbReference type="Proteomes" id="UP000007844"/>
    </source>
</evidence>
<dbReference type="HOGENOM" id="CLU_096753_0_2_7"/>
<dbReference type="SUPFAM" id="SSF48695">
    <property type="entry name" value="Multiheme cytochromes"/>
    <property type="match status" value="1"/>
</dbReference>
<feature type="domain" description="NapC/NirT cytochrome c N-terminal" evidence="15">
    <location>
        <begin position="12"/>
        <end position="118"/>
    </location>
</feature>
<evidence type="ECO:0000256" key="14">
    <source>
        <dbReference type="PIRSR" id="PIRSR000013-2"/>
    </source>
</evidence>
<feature type="binding site" description="covalent" evidence="13">
    <location>
        <position position="139"/>
    </location>
    <ligand>
        <name>heme</name>
        <dbReference type="ChEBI" id="CHEBI:30413"/>
        <label>4</label>
    </ligand>
</feature>
<dbReference type="PANTHER" id="PTHR30333:SF1">
    <property type="entry name" value="CYTOCHROME C-TYPE PROTEIN NAPC"/>
    <property type="match status" value="1"/>
</dbReference>
<keyword evidence="7 12" id="KW-0479">Metal-binding</keyword>
<gene>
    <name evidence="16" type="ORF">Desaf_1049</name>
</gene>
<dbReference type="PANTHER" id="PTHR30333">
    <property type="entry name" value="CYTOCHROME C-TYPE PROTEIN"/>
    <property type="match status" value="1"/>
</dbReference>
<organism evidence="16 17">
    <name type="scientific">Desulfocurvibacter africanus subsp. africanus str. Walvis Bay</name>
    <dbReference type="NCBI Taxonomy" id="690850"/>
    <lineage>
        <taxon>Bacteria</taxon>
        <taxon>Pseudomonadati</taxon>
        <taxon>Thermodesulfobacteriota</taxon>
        <taxon>Desulfovibrionia</taxon>
        <taxon>Desulfovibrionales</taxon>
        <taxon>Desulfovibrionaceae</taxon>
        <taxon>Desulfocurvibacter</taxon>
    </lineage>
</organism>
<feature type="binding site" description="axial binding residue" evidence="14">
    <location>
        <position position="140"/>
    </location>
    <ligand>
        <name>heme</name>
        <dbReference type="ChEBI" id="CHEBI:30413"/>
        <label>4</label>
    </ligand>
    <ligandPart>
        <name>Fe</name>
        <dbReference type="ChEBI" id="CHEBI:18248"/>
    </ligandPart>
</feature>
<evidence type="ECO:0000256" key="13">
    <source>
        <dbReference type="PIRSR" id="PIRSR000013-1"/>
    </source>
</evidence>
<feature type="binding site" description="axial binding residue" evidence="14">
    <location>
        <position position="91"/>
    </location>
    <ligand>
        <name>heme</name>
        <dbReference type="ChEBI" id="CHEBI:30413"/>
        <label>1</label>
    </ligand>
    <ligandPart>
        <name>Fe</name>
        <dbReference type="ChEBI" id="CHEBI:18248"/>
    </ligandPart>
</feature>
<evidence type="ECO:0000256" key="8">
    <source>
        <dbReference type="ARBA" id="ARBA00022982"/>
    </source>
</evidence>
<keyword evidence="4" id="KW-1003">Cell membrane</keyword>
<feature type="binding site" description="covalent" evidence="13">
    <location>
        <position position="118"/>
    </location>
    <ligand>
        <name>heme</name>
        <dbReference type="ChEBI" id="CHEBI:30413"/>
        <label>3</label>
    </ligand>
</feature>
<feature type="binding site" description="covalent" evidence="13">
    <location>
        <position position="70"/>
    </location>
    <ligand>
        <name>heme</name>
        <dbReference type="ChEBI" id="CHEBI:30413"/>
        <label>2</label>
    </ligand>
</feature>
<evidence type="ECO:0000256" key="3">
    <source>
        <dbReference type="ARBA" id="ARBA00022448"/>
    </source>
</evidence>
<comment type="PTM">
    <text evidence="12">Binds 4 heme groups per subunit.</text>
</comment>
<evidence type="ECO:0000256" key="10">
    <source>
        <dbReference type="ARBA" id="ARBA00023004"/>
    </source>
</evidence>
<feature type="binding site" description="axial binding residue" evidence="14">
    <location>
        <position position="62"/>
    </location>
    <ligand>
        <name>heme</name>
        <dbReference type="ChEBI" id="CHEBI:30413"/>
        <label>3</label>
    </ligand>
    <ligandPart>
        <name>Fe</name>
        <dbReference type="ChEBI" id="CHEBI:18248"/>
    </ligandPart>
</feature>
<dbReference type="RefSeq" id="WP_014259206.1">
    <property type="nucleotide sequence ID" value="NC_016629.1"/>
</dbReference>
<feature type="binding site" description="axial binding residue" evidence="14">
    <location>
        <position position="49"/>
    </location>
    <ligand>
        <name>heme</name>
        <dbReference type="ChEBI" id="CHEBI:30413"/>
        <label>1</label>
    </ligand>
    <ligandPart>
        <name>Fe</name>
        <dbReference type="ChEBI" id="CHEBI:18248"/>
    </ligandPart>
</feature>
<comment type="subcellular location">
    <subcellularLocation>
        <location evidence="1">Cell membrane</location>
        <topology evidence="1">Single-pass membrane protein</topology>
    </subcellularLocation>
</comment>
<accession>F3YX04</accession>
<dbReference type="InterPro" id="IPR051174">
    <property type="entry name" value="Cytochrome_c-type_ET"/>
</dbReference>
<dbReference type="InterPro" id="IPR038266">
    <property type="entry name" value="NapC/NirT_cytc_sf"/>
</dbReference>
<dbReference type="eggNOG" id="COG3005">
    <property type="taxonomic scope" value="Bacteria"/>
</dbReference>
<dbReference type="GO" id="GO:0019333">
    <property type="term" value="P:denitrification pathway"/>
    <property type="evidence" value="ECO:0007669"/>
    <property type="project" value="InterPro"/>
</dbReference>
<dbReference type="NCBIfam" id="TIGR03153">
    <property type="entry name" value="cytochr_NrfH"/>
    <property type="match status" value="1"/>
</dbReference>
<dbReference type="GO" id="GO:0020037">
    <property type="term" value="F:heme binding"/>
    <property type="evidence" value="ECO:0007669"/>
    <property type="project" value="InterPro"/>
</dbReference>
<dbReference type="GO" id="GO:0046872">
    <property type="term" value="F:metal ion binding"/>
    <property type="evidence" value="ECO:0007669"/>
    <property type="project" value="UniProtKB-KW"/>
</dbReference>
<evidence type="ECO:0000256" key="9">
    <source>
        <dbReference type="ARBA" id="ARBA00022989"/>
    </source>
</evidence>
<evidence type="ECO:0000256" key="4">
    <source>
        <dbReference type="ARBA" id="ARBA00022475"/>
    </source>
</evidence>
<dbReference type="InterPro" id="IPR017571">
    <property type="entry name" value="NrfH"/>
</dbReference>
<keyword evidence="5 12" id="KW-0349">Heme</keyword>
<keyword evidence="9" id="KW-1133">Transmembrane helix</keyword>
<comment type="similarity">
    <text evidence="2">Belongs to the NapC/NirT/NrfH family.</text>
</comment>
<feature type="binding site" evidence="13">
    <location>
        <position position="84"/>
    </location>
    <ligand>
        <name>a menaquinol</name>
        <dbReference type="ChEBI" id="CHEBI:18151"/>
    </ligand>
</feature>
<dbReference type="EMBL" id="CP003221">
    <property type="protein sequence ID" value="EGJ49392.1"/>
    <property type="molecule type" value="Genomic_DNA"/>
</dbReference>
<feature type="binding site" description="axial binding residue" evidence="14">
    <location>
        <position position="122"/>
    </location>
    <ligand>
        <name>heme</name>
        <dbReference type="ChEBI" id="CHEBI:30413"/>
        <label>3</label>
    </ligand>
    <ligandPart>
        <name>Fe</name>
        <dbReference type="ChEBI" id="CHEBI:18248"/>
    </ligandPart>
</feature>
<feature type="binding site" description="covalent" evidence="13">
    <location>
        <position position="136"/>
    </location>
    <ligand>
        <name>heme</name>
        <dbReference type="ChEBI" id="CHEBI:30413"/>
        <label>4</label>
    </ligand>
</feature>
<dbReference type="InterPro" id="IPR024717">
    <property type="entry name" value="NapC/NirT/NrfH"/>
</dbReference>
<evidence type="ECO:0000256" key="5">
    <source>
        <dbReference type="ARBA" id="ARBA00022617"/>
    </source>
</evidence>
<evidence type="ECO:0000259" key="15">
    <source>
        <dbReference type="Pfam" id="PF03264"/>
    </source>
</evidence>
<comment type="cofactor">
    <cofactor evidence="13">
        <name>heme</name>
        <dbReference type="ChEBI" id="CHEBI:30413"/>
    </cofactor>
    <text evidence="13">Binds 4 heme groups per subunit.</text>
</comment>
<dbReference type="GO" id="GO:0005886">
    <property type="term" value="C:plasma membrane"/>
    <property type="evidence" value="ECO:0007669"/>
    <property type="project" value="UniProtKB-SubCell"/>
</dbReference>
<dbReference type="GO" id="GO:0022900">
    <property type="term" value="P:electron transport chain"/>
    <property type="evidence" value="ECO:0007669"/>
    <property type="project" value="InterPro"/>
</dbReference>
<proteinExistence type="inferred from homology"/>
<feature type="binding site" evidence="13">
    <location>
        <position position="67"/>
    </location>
    <ligand>
        <name>a menaquinol</name>
        <dbReference type="ChEBI" id="CHEBI:18151"/>
    </ligand>
</feature>
<feature type="binding site" description="axial binding residue" evidence="14">
    <location>
        <position position="71"/>
    </location>
    <ligand>
        <name>heme</name>
        <dbReference type="ChEBI" id="CHEBI:30413"/>
        <label>2</label>
    </ligand>
    <ligandPart>
        <name>Fe</name>
        <dbReference type="ChEBI" id="CHEBI:18248"/>
    </ligandPart>
</feature>
<dbReference type="Pfam" id="PF03264">
    <property type="entry name" value="Cytochrom_NNT"/>
    <property type="match status" value="1"/>
</dbReference>
<dbReference type="GO" id="GO:0009061">
    <property type="term" value="P:anaerobic respiration"/>
    <property type="evidence" value="ECO:0007669"/>
    <property type="project" value="TreeGrafter"/>
</dbReference>
<feature type="binding site" description="axial binding residue" evidence="14">
    <location>
        <position position="145"/>
    </location>
    <ligand>
        <name>heme</name>
        <dbReference type="ChEBI" id="CHEBI:30413"/>
        <label>2</label>
    </ligand>
    <ligandPart>
        <name>Fe</name>
        <dbReference type="ChEBI" id="CHEBI:18248"/>
    </ligandPart>
</feature>
<keyword evidence="11" id="KW-0472">Membrane</keyword>
<feature type="binding site" description="covalent" evidence="13">
    <location>
        <position position="43"/>
    </location>
    <ligand>
        <name>heme</name>
        <dbReference type="ChEBI" id="CHEBI:30413"/>
        <label>1</label>
    </ligand>
</feature>
<evidence type="ECO:0000256" key="12">
    <source>
        <dbReference type="PIRNR" id="PIRNR000013"/>
    </source>
</evidence>
<dbReference type="STRING" id="690850.Desaf_1049"/>
<feature type="binding site" description="covalent" evidence="13">
    <location>
        <position position="121"/>
    </location>
    <ligand>
        <name>heme</name>
        <dbReference type="ChEBI" id="CHEBI:30413"/>
        <label>3</label>
    </ligand>
</feature>
<keyword evidence="17" id="KW-1185">Reference proteome</keyword>
<feature type="binding site" description="covalent" evidence="13">
    <location>
        <position position="46"/>
    </location>
    <ligand>
        <name>heme</name>
        <dbReference type="ChEBI" id="CHEBI:30413"/>
        <label>1</label>
    </ligand>
</feature>
<evidence type="ECO:0000256" key="7">
    <source>
        <dbReference type="ARBA" id="ARBA00022723"/>
    </source>
</evidence>
<dbReference type="Proteomes" id="UP000007844">
    <property type="component" value="Chromosome"/>
</dbReference>
<name>F3YX04_DESAF</name>
<dbReference type="KEGG" id="daf:Desaf_1049"/>
<dbReference type="PIRSF" id="PIRSF000013">
    <property type="entry name" value="4_hem_cytochrm_NapC"/>
    <property type="match status" value="1"/>
</dbReference>
<dbReference type="Gene3D" id="1.10.3820.10">
    <property type="entry name" value="Di-heme elbow motif domain"/>
    <property type="match status" value="1"/>
</dbReference>
<keyword evidence="3 12" id="KW-0813">Transport</keyword>
<protein>
    <recommendedName>
        <fullName evidence="12">Cytochrome c-type protein</fullName>
    </recommendedName>
</protein>